<dbReference type="InterPro" id="IPR013096">
    <property type="entry name" value="Cupin_2"/>
</dbReference>
<sequence length="119" mass="13560">MNSFVHTVFEKTLVADNELPWEVVNDKIRRKIMSYSKDLMLVKVAFEKGGIGTIHKHPHLQISYIASGVFEITINDETKTLKEGDVYFVPSDVLHGAVCIEDGVLIDVFNPMREDFIYT</sequence>
<dbReference type="PIRSF" id="PIRSF029883">
    <property type="entry name" value="KdgF"/>
    <property type="match status" value="1"/>
</dbReference>
<dbReference type="EMBL" id="SEWF01000005">
    <property type="protein sequence ID" value="RYU96871.1"/>
    <property type="molecule type" value="Genomic_DNA"/>
</dbReference>
<protein>
    <submittedName>
        <fullName evidence="2">Cupin domain-containing protein</fullName>
    </submittedName>
</protein>
<dbReference type="InterPro" id="IPR052535">
    <property type="entry name" value="Bacilysin_H2HPP_isomerase"/>
</dbReference>
<dbReference type="PANTHER" id="PTHR40112:SF1">
    <property type="entry name" value="H2HPP ISOMERASE"/>
    <property type="match status" value="1"/>
</dbReference>
<comment type="caution">
    <text evidence="2">The sequence shown here is derived from an EMBL/GenBank/DDBJ whole genome shotgun (WGS) entry which is preliminary data.</text>
</comment>
<name>A0A4Q5M3H6_9BACT</name>
<dbReference type="Pfam" id="PF07883">
    <property type="entry name" value="Cupin_2"/>
    <property type="match status" value="1"/>
</dbReference>
<evidence type="ECO:0000259" key="1">
    <source>
        <dbReference type="Pfam" id="PF07883"/>
    </source>
</evidence>
<feature type="domain" description="Cupin type-2" evidence="1">
    <location>
        <begin position="44"/>
        <end position="103"/>
    </location>
</feature>
<dbReference type="AlphaFoldDB" id="A0A4Q5M3H6"/>
<gene>
    <name evidence="2" type="ORF">EWM59_04910</name>
</gene>
<keyword evidence="3" id="KW-1185">Reference proteome</keyword>
<dbReference type="Gene3D" id="2.60.120.10">
    <property type="entry name" value="Jelly Rolls"/>
    <property type="match status" value="1"/>
</dbReference>
<dbReference type="InterPro" id="IPR014710">
    <property type="entry name" value="RmlC-like_jellyroll"/>
</dbReference>
<reference evidence="2 3" key="1">
    <citation type="submission" date="2019-02" db="EMBL/GenBank/DDBJ databases">
        <title>Bacterial novel species Emticicia sp. 17J42-9 isolated from soil.</title>
        <authorList>
            <person name="Jung H.-Y."/>
        </authorList>
    </citation>
    <scope>NUCLEOTIDE SEQUENCE [LARGE SCALE GENOMIC DNA]</scope>
    <source>
        <strain evidence="2 3">17J42-9</strain>
    </source>
</reference>
<dbReference type="PANTHER" id="PTHR40112">
    <property type="entry name" value="H2HPP ISOMERASE"/>
    <property type="match status" value="1"/>
</dbReference>
<dbReference type="RefSeq" id="WP_130019826.1">
    <property type="nucleotide sequence ID" value="NZ_SEWF01000005.1"/>
</dbReference>
<dbReference type="InterPro" id="IPR025499">
    <property type="entry name" value="KdgF"/>
</dbReference>
<dbReference type="CDD" id="cd02238">
    <property type="entry name" value="cupin_KdgF"/>
    <property type="match status" value="1"/>
</dbReference>
<organism evidence="2 3">
    <name type="scientific">Emticicia agri</name>
    <dbReference type="NCBI Taxonomy" id="2492393"/>
    <lineage>
        <taxon>Bacteria</taxon>
        <taxon>Pseudomonadati</taxon>
        <taxon>Bacteroidota</taxon>
        <taxon>Cytophagia</taxon>
        <taxon>Cytophagales</taxon>
        <taxon>Leadbetterellaceae</taxon>
        <taxon>Emticicia</taxon>
    </lineage>
</organism>
<dbReference type="SUPFAM" id="SSF51182">
    <property type="entry name" value="RmlC-like cupins"/>
    <property type="match status" value="1"/>
</dbReference>
<dbReference type="InterPro" id="IPR011051">
    <property type="entry name" value="RmlC_Cupin_sf"/>
</dbReference>
<proteinExistence type="predicted"/>
<dbReference type="OrthoDB" id="9811153at2"/>
<accession>A0A4Q5M3H6</accession>
<evidence type="ECO:0000313" key="2">
    <source>
        <dbReference type="EMBL" id="RYU96871.1"/>
    </source>
</evidence>
<evidence type="ECO:0000313" key="3">
    <source>
        <dbReference type="Proteomes" id="UP000293162"/>
    </source>
</evidence>
<dbReference type="Proteomes" id="UP000293162">
    <property type="component" value="Unassembled WGS sequence"/>
</dbReference>